<feature type="domain" description="ABC transporter" evidence="5">
    <location>
        <begin position="3"/>
        <end position="225"/>
    </location>
</feature>
<dbReference type="PANTHER" id="PTHR42798">
    <property type="entry name" value="LIPOPROTEIN-RELEASING SYSTEM ATP-BINDING PROTEIN LOLD"/>
    <property type="match status" value="1"/>
</dbReference>
<gene>
    <name evidence="6" type="ORF">TSYNT_5453</name>
</gene>
<organism evidence="6">
    <name type="scientific">Tepidanaerobacter syntrophicus</name>
    <dbReference type="NCBI Taxonomy" id="224999"/>
    <lineage>
        <taxon>Bacteria</taxon>
        <taxon>Bacillati</taxon>
        <taxon>Bacillota</taxon>
        <taxon>Clostridia</taxon>
        <taxon>Thermosediminibacterales</taxon>
        <taxon>Tepidanaerobacteraceae</taxon>
        <taxon>Tepidanaerobacter</taxon>
    </lineage>
</organism>
<dbReference type="PANTHER" id="PTHR42798:SF6">
    <property type="entry name" value="CELL DIVISION ATP-BINDING PROTEIN FTSE"/>
    <property type="match status" value="1"/>
</dbReference>
<dbReference type="InterPro" id="IPR017871">
    <property type="entry name" value="ABC_transporter-like_CS"/>
</dbReference>
<dbReference type="CDD" id="cd03255">
    <property type="entry name" value="ABC_MJ0796_LolCDE_FtsE"/>
    <property type="match status" value="1"/>
</dbReference>
<protein>
    <submittedName>
        <fullName evidence="6">ABC transport system ATP-binding protein</fullName>
    </submittedName>
</protein>
<keyword evidence="3" id="KW-0547">Nucleotide-binding</keyword>
<dbReference type="SMART" id="SM00382">
    <property type="entry name" value="AAA"/>
    <property type="match status" value="1"/>
</dbReference>
<dbReference type="InterPro" id="IPR003593">
    <property type="entry name" value="AAA+_ATPase"/>
</dbReference>
<dbReference type="Proteomes" id="UP000062160">
    <property type="component" value="Unassembled WGS sequence"/>
</dbReference>
<dbReference type="OrthoDB" id="9810992at2"/>
<sequence length="227" mass="24774">MLIQLEDIYKIYKLGDTEVHALDGITLGIEQGEFIAIVGPSGSGKSTLMNILGCLDTPTEGSYLFEGKDMSKLSDDQLAIIRNKHIGFVFQSFNLLPKLDAVENVEVPLTYAGKKGPARRERAVKMLEIVGLGDRIHHKPKELSGGQQQRVAIARALSTDPPVILADEPTGNLDTKSGTEIMQILKELNKSGKTVILITHDINIAKQAQRNVHIQDGKIIEDVKVAG</sequence>
<evidence type="ECO:0000256" key="2">
    <source>
        <dbReference type="ARBA" id="ARBA00022448"/>
    </source>
</evidence>
<dbReference type="GO" id="GO:0098796">
    <property type="term" value="C:membrane protein complex"/>
    <property type="evidence" value="ECO:0007669"/>
    <property type="project" value="UniProtKB-ARBA"/>
</dbReference>
<evidence type="ECO:0000256" key="1">
    <source>
        <dbReference type="ARBA" id="ARBA00005417"/>
    </source>
</evidence>
<dbReference type="InterPro" id="IPR017911">
    <property type="entry name" value="MacB-like_ATP-bd"/>
</dbReference>
<dbReference type="Pfam" id="PF00005">
    <property type="entry name" value="ABC_tran"/>
    <property type="match status" value="1"/>
</dbReference>
<dbReference type="GO" id="GO:0016887">
    <property type="term" value="F:ATP hydrolysis activity"/>
    <property type="evidence" value="ECO:0007669"/>
    <property type="project" value="InterPro"/>
</dbReference>
<comment type="similarity">
    <text evidence="1">Belongs to the ABC transporter superfamily.</text>
</comment>
<evidence type="ECO:0000256" key="3">
    <source>
        <dbReference type="ARBA" id="ARBA00022741"/>
    </source>
</evidence>
<dbReference type="EMBL" id="DF976999">
    <property type="protein sequence ID" value="GAQ24606.1"/>
    <property type="molecule type" value="Genomic_DNA"/>
</dbReference>
<evidence type="ECO:0000259" key="5">
    <source>
        <dbReference type="PROSITE" id="PS50893"/>
    </source>
</evidence>
<evidence type="ECO:0000313" key="7">
    <source>
        <dbReference type="Proteomes" id="UP000062160"/>
    </source>
</evidence>
<dbReference type="InterPro" id="IPR003439">
    <property type="entry name" value="ABC_transporter-like_ATP-bd"/>
</dbReference>
<dbReference type="InterPro" id="IPR027417">
    <property type="entry name" value="P-loop_NTPase"/>
</dbReference>
<dbReference type="PROSITE" id="PS00211">
    <property type="entry name" value="ABC_TRANSPORTER_1"/>
    <property type="match status" value="1"/>
</dbReference>
<dbReference type="STRING" id="224999.GCA_001485475_00606"/>
<dbReference type="FunFam" id="3.40.50.300:FF:000032">
    <property type="entry name" value="Export ABC transporter ATP-binding protein"/>
    <property type="match status" value="1"/>
</dbReference>
<evidence type="ECO:0000313" key="6">
    <source>
        <dbReference type="EMBL" id="GAQ24606.1"/>
    </source>
</evidence>
<dbReference type="GO" id="GO:0005524">
    <property type="term" value="F:ATP binding"/>
    <property type="evidence" value="ECO:0007669"/>
    <property type="project" value="UniProtKB-KW"/>
</dbReference>
<reference evidence="6" key="1">
    <citation type="journal article" date="2016" name="Genome Announc.">
        <title>Draft Genome Sequence of the Syntrophic Lactate-Degrading Bacterium Tepidanaerobacter syntrophicus JLT.</title>
        <authorList>
            <person name="Matsuura N."/>
            <person name="Ohashi A."/>
            <person name="Tourlousse D.M."/>
            <person name="Sekiguchi Y."/>
        </authorList>
    </citation>
    <scope>NUCLEOTIDE SEQUENCE [LARGE SCALE GENOMIC DNA]</scope>
    <source>
        <strain evidence="6">JL</strain>
    </source>
</reference>
<keyword evidence="2" id="KW-0813">Transport</keyword>
<keyword evidence="7" id="KW-1185">Reference proteome</keyword>
<dbReference type="SUPFAM" id="SSF52540">
    <property type="entry name" value="P-loop containing nucleoside triphosphate hydrolases"/>
    <property type="match status" value="1"/>
</dbReference>
<accession>A0A0U9HCZ3</accession>
<dbReference type="PROSITE" id="PS50893">
    <property type="entry name" value="ABC_TRANSPORTER_2"/>
    <property type="match status" value="1"/>
</dbReference>
<name>A0A0U9HCZ3_9FIRM</name>
<evidence type="ECO:0000256" key="4">
    <source>
        <dbReference type="ARBA" id="ARBA00022840"/>
    </source>
</evidence>
<proteinExistence type="inferred from homology"/>
<dbReference type="GO" id="GO:0022857">
    <property type="term" value="F:transmembrane transporter activity"/>
    <property type="evidence" value="ECO:0007669"/>
    <property type="project" value="UniProtKB-ARBA"/>
</dbReference>
<keyword evidence="4 6" id="KW-0067">ATP-binding</keyword>
<dbReference type="Gene3D" id="3.40.50.300">
    <property type="entry name" value="P-loop containing nucleotide triphosphate hydrolases"/>
    <property type="match status" value="1"/>
</dbReference>
<dbReference type="AlphaFoldDB" id="A0A0U9HCZ3"/>